<name>B0CCU5_ACAM1</name>
<keyword evidence="3" id="KW-1185">Reference proteome</keyword>
<dbReference type="EMBL" id="CP000828">
    <property type="protein sequence ID" value="ABW30387.1"/>
    <property type="molecule type" value="Genomic_DNA"/>
</dbReference>
<keyword evidence="1" id="KW-0812">Transmembrane</keyword>
<organism evidence="2 3">
    <name type="scientific">Acaryochloris marina (strain MBIC 11017)</name>
    <dbReference type="NCBI Taxonomy" id="329726"/>
    <lineage>
        <taxon>Bacteria</taxon>
        <taxon>Bacillati</taxon>
        <taxon>Cyanobacteriota</taxon>
        <taxon>Cyanophyceae</taxon>
        <taxon>Acaryochloridales</taxon>
        <taxon>Acaryochloridaceae</taxon>
        <taxon>Acaryochloris</taxon>
    </lineage>
</organism>
<dbReference type="KEGG" id="amr:AM1_5431"/>
<dbReference type="RefSeq" id="WP_012165627.1">
    <property type="nucleotide sequence ID" value="NC_009925.1"/>
</dbReference>
<keyword evidence="1" id="KW-1133">Transmembrane helix</keyword>
<dbReference type="OrthoDB" id="529448at2"/>
<feature type="transmembrane region" description="Helical" evidence="1">
    <location>
        <begin position="59"/>
        <end position="76"/>
    </location>
</feature>
<dbReference type="eggNOG" id="ENOG50300UY">
    <property type="taxonomic scope" value="Bacteria"/>
</dbReference>
<proteinExistence type="predicted"/>
<feature type="transmembrane region" description="Helical" evidence="1">
    <location>
        <begin position="21"/>
        <end position="39"/>
    </location>
</feature>
<accession>B0CCU5</accession>
<dbReference type="HOGENOM" id="CLU_073799_0_0_3"/>
<feature type="transmembrane region" description="Helical" evidence="1">
    <location>
        <begin position="210"/>
        <end position="228"/>
    </location>
</feature>
<gene>
    <name evidence="2" type="ordered locus">AM1_5431</name>
</gene>
<protein>
    <submittedName>
        <fullName evidence="2">Uncharacterized protein</fullName>
    </submittedName>
</protein>
<dbReference type="AlphaFoldDB" id="B0CCU5"/>
<reference evidence="2 3" key="1">
    <citation type="journal article" date="2008" name="Proc. Natl. Acad. Sci. U.S.A.">
        <title>Niche adaptation and genome expansion in the chlorophyll d-producing cyanobacterium Acaryochloris marina.</title>
        <authorList>
            <person name="Swingley W.D."/>
            <person name="Chen M."/>
            <person name="Cheung P.C."/>
            <person name="Conrad A.L."/>
            <person name="Dejesa L.C."/>
            <person name="Hao J."/>
            <person name="Honchak B.M."/>
            <person name="Karbach L.E."/>
            <person name="Kurdoglu A."/>
            <person name="Lahiri S."/>
            <person name="Mastrian S.D."/>
            <person name="Miyashita H."/>
            <person name="Page L."/>
            <person name="Ramakrishna P."/>
            <person name="Satoh S."/>
            <person name="Sattley W.M."/>
            <person name="Shimada Y."/>
            <person name="Taylor H.L."/>
            <person name="Tomo T."/>
            <person name="Tsuchiya T."/>
            <person name="Wang Z.T."/>
            <person name="Raymond J."/>
            <person name="Mimuro M."/>
            <person name="Blankenship R.E."/>
            <person name="Touchman J.W."/>
        </authorList>
    </citation>
    <scope>NUCLEOTIDE SEQUENCE [LARGE SCALE GENOMIC DNA]</scope>
    <source>
        <strain evidence="3">MBIC 11017</strain>
    </source>
</reference>
<dbReference type="Proteomes" id="UP000000268">
    <property type="component" value="Chromosome"/>
</dbReference>
<evidence type="ECO:0000313" key="3">
    <source>
        <dbReference type="Proteomes" id="UP000000268"/>
    </source>
</evidence>
<keyword evidence="1" id="KW-0472">Membrane</keyword>
<dbReference type="STRING" id="329726.AM1_5431"/>
<sequence length="307" mass="35970">MISTNFIDNIGSKLSDPQFSSFLAPSFIFWFGGLLAYINKYGITSLELFLNQYSEISKIIFLIFAFILITLSAFLVKSFDLSLLRLLEGYWPIYMQSLKKILIARKRKLISHAEHHWQQLAVKKELSNLTRDEHELYIRLDQNLRQYPTDPMMLMPTKLGNILRSHESQTLSRFGLDANVCWPRLWLLLPEKVKFELQSARSDLYISTRLFFWSCIFSFWGIWLWWAFPLSIISVFICYQSILKNASIFGCLCESTFDLYRRSLYDSLGWSLPTNLSNEHESGLKLSEFFWRGTLPILSNMMPEGLD</sequence>
<evidence type="ECO:0000313" key="2">
    <source>
        <dbReference type="EMBL" id="ABW30387.1"/>
    </source>
</evidence>
<evidence type="ECO:0000256" key="1">
    <source>
        <dbReference type="SAM" id="Phobius"/>
    </source>
</evidence>